<dbReference type="PANTHER" id="PTHR21137">
    <property type="entry name" value="ODORANT RECEPTOR"/>
    <property type="match status" value="1"/>
</dbReference>
<keyword evidence="8" id="KW-0675">Receptor</keyword>
<name>A0A9N9MSX4_9CUCU</name>
<evidence type="ECO:0000313" key="11">
    <source>
        <dbReference type="EMBL" id="CAG9767953.1"/>
    </source>
</evidence>
<dbReference type="GO" id="GO:0004984">
    <property type="term" value="F:olfactory receptor activity"/>
    <property type="evidence" value="ECO:0007669"/>
    <property type="project" value="InterPro"/>
</dbReference>
<reference evidence="11" key="1">
    <citation type="submission" date="2022-01" db="EMBL/GenBank/DDBJ databases">
        <authorList>
            <person name="King R."/>
        </authorList>
    </citation>
    <scope>NUCLEOTIDE SEQUENCE</scope>
</reference>
<keyword evidence="4 10" id="KW-0812">Transmembrane</keyword>
<dbReference type="PANTHER" id="PTHR21137:SF35">
    <property type="entry name" value="ODORANT RECEPTOR 19A-RELATED"/>
    <property type="match status" value="1"/>
</dbReference>
<keyword evidence="3" id="KW-0716">Sensory transduction</keyword>
<protein>
    <submittedName>
        <fullName evidence="11">Uncharacterized protein</fullName>
    </submittedName>
</protein>
<evidence type="ECO:0000256" key="4">
    <source>
        <dbReference type="ARBA" id="ARBA00022692"/>
    </source>
</evidence>
<dbReference type="GO" id="GO:0007165">
    <property type="term" value="P:signal transduction"/>
    <property type="evidence" value="ECO:0007669"/>
    <property type="project" value="UniProtKB-KW"/>
</dbReference>
<keyword evidence="2" id="KW-1003">Cell membrane</keyword>
<dbReference type="Proteomes" id="UP001152799">
    <property type="component" value="Chromosome 4"/>
</dbReference>
<dbReference type="EMBL" id="OU892280">
    <property type="protein sequence ID" value="CAG9767953.1"/>
    <property type="molecule type" value="Genomic_DNA"/>
</dbReference>
<comment type="subcellular location">
    <subcellularLocation>
        <location evidence="1">Cell membrane</location>
        <topology evidence="1">Multi-pass membrane protein</topology>
    </subcellularLocation>
</comment>
<organism evidence="11 12">
    <name type="scientific">Ceutorhynchus assimilis</name>
    <name type="common">cabbage seed weevil</name>
    <dbReference type="NCBI Taxonomy" id="467358"/>
    <lineage>
        <taxon>Eukaryota</taxon>
        <taxon>Metazoa</taxon>
        <taxon>Ecdysozoa</taxon>
        <taxon>Arthropoda</taxon>
        <taxon>Hexapoda</taxon>
        <taxon>Insecta</taxon>
        <taxon>Pterygota</taxon>
        <taxon>Neoptera</taxon>
        <taxon>Endopterygota</taxon>
        <taxon>Coleoptera</taxon>
        <taxon>Polyphaga</taxon>
        <taxon>Cucujiformia</taxon>
        <taxon>Curculionidae</taxon>
        <taxon>Ceutorhynchinae</taxon>
        <taxon>Ceutorhynchus</taxon>
    </lineage>
</organism>
<keyword evidence="12" id="KW-1185">Reference proteome</keyword>
<keyword evidence="7 10" id="KW-0472">Membrane</keyword>
<evidence type="ECO:0000256" key="1">
    <source>
        <dbReference type="ARBA" id="ARBA00004651"/>
    </source>
</evidence>
<keyword evidence="6 10" id="KW-1133">Transmembrane helix</keyword>
<evidence type="ECO:0000256" key="7">
    <source>
        <dbReference type="ARBA" id="ARBA00023136"/>
    </source>
</evidence>
<dbReference type="GO" id="GO:0005549">
    <property type="term" value="F:odorant binding"/>
    <property type="evidence" value="ECO:0007669"/>
    <property type="project" value="InterPro"/>
</dbReference>
<evidence type="ECO:0000256" key="3">
    <source>
        <dbReference type="ARBA" id="ARBA00022606"/>
    </source>
</evidence>
<dbReference type="OrthoDB" id="6614360at2759"/>
<evidence type="ECO:0000313" key="12">
    <source>
        <dbReference type="Proteomes" id="UP001152799"/>
    </source>
</evidence>
<feature type="transmembrane region" description="Helical" evidence="10">
    <location>
        <begin position="86"/>
        <end position="104"/>
    </location>
</feature>
<accession>A0A9N9MSX4</accession>
<keyword evidence="9" id="KW-0807">Transducer</keyword>
<keyword evidence="5" id="KW-0552">Olfaction</keyword>
<proteinExistence type="predicted"/>
<dbReference type="AlphaFoldDB" id="A0A9N9MSX4"/>
<evidence type="ECO:0000256" key="10">
    <source>
        <dbReference type="SAM" id="Phobius"/>
    </source>
</evidence>
<evidence type="ECO:0000256" key="6">
    <source>
        <dbReference type="ARBA" id="ARBA00022989"/>
    </source>
</evidence>
<evidence type="ECO:0000256" key="8">
    <source>
        <dbReference type="ARBA" id="ARBA00023170"/>
    </source>
</evidence>
<sequence length="191" mass="21895">MHVTAQLKHCGYKFEHISYNREAYASGRLARELKENVKYHQCVLLYAKRIFLVFRAVVSAYIAMTSFAMAVIAYQIVQADRVQDSLRYTMLLLGWGSLFFLVCLQAQKVQDESVAISNSIYNSGWADDFFDSDIRRSIIITMRRAQKPVHLKISCLGIISLSRFITILKSAYSFFALLVTLTERTETPRAT</sequence>
<gene>
    <name evidence="11" type="ORF">CEUTPL_LOCUS8505</name>
</gene>
<dbReference type="InterPro" id="IPR004117">
    <property type="entry name" value="7tm6_olfct_rcpt"/>
</dbReference>
<dbReference type="GO" id="GO:0005886">
    <property type="term" value="C:plasma membrane"/>
    <property type="evidence" value="ECO:0007669"/>
    <property type="project" value="UniProtKB-SubCell"/>
</dbReference>
<feature type="transmembrane region" description="Helical" evidence="10">
    <location>
        <begin position="52"/>
        <end position="74"/>
    </location>
</feature>
<evidence type="ECO:0000256" key="5">
    <source>
        <dbReference type="ARBA" id="ARBA00022725"/>
    </source>
</evidence>
<evidence type="ECO:0000256" key="9">
    <source>
        <dbReference type="ARBA" id="ARBA00023224"/>
    </source>
</evidence>
<evidence type="ECO:0000256" key="2">
    <source>
        <dbReference type="ARBA" id="ARBA00022475"/>
    </source>
</evidence>
<dbReference type="Pfam" id="PF02949">
    <property type="entry name" value="7tm_6"/>
    <property type="match status" value="1"/>
</dbReference>